<evidence type="ECO:0000313" key="2">
    <source>
        <dbReference type="Proteomes" id="UP001279734"/>
    </source>
</evidence>
<name>A0AAD3XL90_NEPGR</name>
<dbReference type="AlphaFoldDB" id="A0AAD3XL90"/>
<sequence length="361" mass="39979">MINGKHICGCLPLPRYFSRSDMWNTRRERTEATGIFCNRAIASIWICMHGCASIVAEEQTKFGGAFKPPPANHRRQHQKGVAEYLLSFLFQDQQSIFREAKFSLLVQYSPKRNKSIEIQQSKLEAASAVCSSNPFVILQSDDAMPTEASSIDYCYAILTNARCAAVTKGEPSCELVLLLQNDIILDGDVEAKLMGGRAGSFVPQDPSDIKDPSVEDPTVLQIQDKRSVQQIYGRQNQIPVEGQPGVAYPDLPCFESRMTILRWKVRQAMEAVGEGIQCDTSVKAGSSSLEGGNSSSRPAKSGVDNMIEVMLMDVELKVEVLNGHAAIWPRCKSAEMLYEGAKGLWSKWQWCLMDALYGQAP</sequence>
<reference evidence="1" key="1">
    <citation type="submission" date="2023-05" db="EMBL/GenBank/DDBJ databases">
        <title>Nepenthes gracilis genome sequencing.</title>
        <authorList>
            <person name="Fukushima K."/>
        </authorList>
    </citation>
    <scope>NUCLEOTIDE SEQUENCE</scope>
    <source>
        <strain evidence="1">SING2019-196</strain>
    </source>
</reference>
<organism evidence="1 2">
    <name type="scientific">Nepenthes gracilis</name>
    <name type="common">Slender pitcher plant</name>
    <dbReference type="NCBI Taxonomy" id="150966"/>
    <lineage>
        <taxon>Eukaryota</taxon>
        <taxon>Viridiplantae</taxon>
        <taxon>Streptophyta</taxon>
        <taxon>Embryophyta</taxon>
        <taxon>Tracheophyta</taxon>
        <taxon>Spermatophyta</taxon>
        <taxon>Magnoliopsida</taxon>
        <taxon>eudicotyledons</taxon>
        <taxon>Gunneridae</taxon>
        <taxon>Pentapetalae</taxon>
        <taxon>Caryophyllales</taxon>
        <taxon>Nepenthaceae</taxon>
        <taxon>Nepenthes</taxon>
    </lineage>
</organism>
<accession>A0AAD3XL90</accession>
<evidence type="ECO:0000313" key="1">
    <source>
        <dbReference type="EMBL" id="GMH08519.1"/>
    </source>
</evidence>
<dbReference type="Proteomes" id="UP001279734">
    <property type="component" value="Unassembled WGS sequence"/>
</dbReference>
<keyword evidence="2" id="KW-1185">Reference proteome</keyword>
<protein>
    <submittedName>
        <fullName evidence="1">Uncharacterized protein</fullName>
    </submittedName>
</protein>
<gene>
    <name evidence="1" type="ORF">Nepgr_010359</name>
</gene>
<dbReference type="EMBL" id="BSYO01000008">
    <property type="protein sequence ID" value="GMH08519.1"/>
    <property type="molecule type" value="Genomic_DNA"/>
</dbReference>
<proteinExistence type="predicted"/>
<comment type="caution">
    <text evidence="1">The sequence shown here is derived from an EMBL/GenBank/DDBJ whole genome shotgun (WGS) entry which is preliminary data.</text>
</comment>